<evidence type="ECO:0000256" key="13">
    <source>
        <dbReference type="ARBA" id="ARBA00022990"/>
    </source>
</evidence>
<protein>
    <recommendedName>
        <fullName evidence="17">OTU domain-containing protein 4</fullName>
        <ecNumber evidence="4">3.4.19.12</ecNumber>
    </recommendedName>
</protein>
<evidence type="ECO:0000256" key="16">
    <source>
        <dbReference type="ARBA" id="ARBA00062839"/>
    </source>
</evidence>
<dbReference type="OrthoDB" id="10017659at2759"/>
<keyword evidence="13" id="KW-0007">Acetylation</keyword>
<evidence type="ECO:0000256" key="10">
    <source>
        <dbReference type="ARBA" id="ARBA00022801"/>
    </source>
</evidence>
<feature type="region of interest" description="Disordered" evidence="18">
    <location>
        <begin position="934"/>
        <end position="1124"/>
    </location>
</feature>
<evidence type="ECO:0000256" key="8">
    <source>
        <dbReference type="ARBA" id="ARBA00022670"/>
    </source>
</evidence>
<evidence type="ECO:0000256" key="7">
    <source>
        <dbReference type="ARBA" id="ARBA00022588"/>
    </source>
</evidence>
<evidence type="ECO:0000256" key="9">
    <source>
        <dbReference type="ARBA" id="ARBA00022786"/>
    </source>
</evidence>
<dbReference type="GO" id="GO:0070536">
    <property type="term" value="P:protein K63-linked deubiquitination"/>
    <property type="evidence" value="ECO:0007669"/>
    <property type="project" value="UniProtKB-ARBA"/>
</dbReference>
<evidence type="ECO:0000256" key="12">
    <source>
        <dbReference type="ARBA" id="ARBA00022859"/>
    </source>
</evidence>
<feature type="domain" description="Tudor" evidence="19">
    <location>
        <begin position="278"/>
        <end position="338"/>
    </location>
</feature>
<dbReference type="EC" id="3.4.19.12" evidence="4"/>
<dbReference type="GO" id="GO:0004843">
    <property type="term" value="F:cysteine-type deubiquitinase activity"/>
    <property type="evidence" value="ECO:0007669"/>
    <property type="project" value="UniProtKB-EC"/>
</dbReference>
<dbReference type="GO" id="GO:0034122">
    <property type="term" value="P:negative regulation of toll-like receptor signaling pathway"/>
    <property type="evidence" value="ECO:0007669"/>
    <property type="project" value="TreeGrafter"/>
</dbReference>
<dbReference type="AlphaFoldDB" id="A0A226MT23"/>
<dbReference type="Gene3D" id="3.90.70.80">
    <property type="match status" value="1"/>
</dbReference>
<feature type="region of interest" description="Disordered" evidence="18">
    <location>
        <begin position="348"/>
        <end position="455"/>
    </location>
</feature>
<dbReference type="Pfam" id="PF02338">
    <property type="entry name" value="OTU"/>
    <property type="match status" value="1"/>
</dbReference>
<keyword evidence="9" id="KW-0833">Ubl conjugation pathway</keyword>
<comment type="caution">
    <text evidence="21">The sequence shown here is derived from an EMBL/GenBank/DDBJ whole genome shotgun (WGS) entry which is preliminary data.</text>
</comment>
<feature type="compositionally biased region" description="Polar residues" evidence="18">
    <location>
        <begin position="388"/>
        <end position="420"/>
    </location>
</feature>
<feature type="compositionally biased region" description="Basic and acidic residues" evidence="18">
    <location>
        <begin position="446"/>
        <end position="455"/>
    </location>
</feature>
<dbReference type="PANTHER" id="PTHR12419:SF9">
    <property type="entry name" value="OTU DOMAIN-CONTAINING PROTEIN 4"/>
    <property type="match status" value="1"/>
</dbReference>
<evidence type="ECO:0000256" key="11">
    <source>
        <dbReference type="ARBA" id="ARBA00022807"/>
    </source>
</evidence>
<keyword evidence="5" id="KW-0963">Cytoplasm</keyword>
<feature type="compositionally biased region" description="Basic and acidic residues" evidence="18">
    <location>
        <begin position="992"/>
        <end position="1014"/>
    </location>
</feature>
<dbReference type="InterPro" id="IPR003323">
    <property type="entry name" value="OTU_dom"/>
</dbReference>
<evidence type="ECO:0000256" key="2">
    <source>
        <dbReference type="ARBA" id="ARBA00004123"/>
    </source>
</evidence>
<dbReference type="PROSITE" id="PS50304">
    <property type="entry name" value="TUDOR"/>
    <property type="match status" value="1"/>
</dbReference>
<comment type="subcellular location">
    <subcellularLocation>
        <location evidence="3">Cytoplasm</location>
    </subcellularLocation>
    <subcellularLocation>
        <location evidence="2">Nucleus</location>
    </subcellularLocation>
</comment>
<feature type="compositionally biased region" description="Basic and acidic residues" evidence="18">
    <location>
        <begin position="422"/>
        <end position="437"/>
    </location>
</feature>
<feature type="domain" description="OTU" evidence="20">
    <location>
        <begin position="27"/>
        <end position="148"/>
    </location>
</feature>
<feature type="compositionally biased region" description="Basic and acidic residues" evidence="18">
    <location>
        <begin position="491"/>
        <end position="502"/>
    </location>
</feature>
<comment type="catalytic activity">
    <reaction evidence="1">
        <text>Thiol-dependent hydrolysis of ester, thioester, amide, peptide and isopeptide bonds formed by the C-terminal Gly of ubiquitin (a 76-residue protein attached to proteins as an intracellular targeting signal).</text>
        <dbReference type="EC" id="3.4.19.12"/>
    </reaction>
</comment>
<organism evidence="21 22">
    <name type="scientific">Callipepla squamata</name>
    <name type="common">Scaled quail</name>
    <dbReference type="NCBI Taxonomy" id="9009"/>
    <lineage>
        <taxon>Eukaryota</taxon>
        <taxon>Metazoa</taxon>
        <taxon>Chordata</taxon>
        <taxon>Craniata</taxon>
        <taxon>Vertebrata</taxon>
        <taxon>Euteleostomi</taxon>
        <taxon>Archelosauria</taxon>
        <taxon>Archosauria</taxon>
        <taxon>Dinosauria</taxon>
        <taxon>Saurischia</taxon>
        <taxon>Theropoda</taxon>
        <taxon>Coelurosauria</taxon>
        <taxon>Aves</taxon>
        <taxon>Neognathae</taxon>
        <taxon>Galloanserae</taxon>
        <taxon>Galliformes</taxon>
        <taxon>Odontophoridae</taxon>
        <taxon>Callipepla</taxon>
    </lineage>
</organism>
<evidence type="ECO:0000256" key="3">
    <source>
        <dbReference type="ARBA" id="ARBA00004496"/>
    </source>
</evidence>
<feature type="compositionally biased region" description="Polar residues" evidence="18">
    <location>
        <begin position="520"/>
        <end position="543"/>
    </location>
</feature>
<evidence type="ECO:0000256" key="14">
    <source>
        <dbReference type="ARBA" id="ARBA00023242"/>
    </source>
</evidence>
<dbReference type="GO" id="GO:0061578">
    <property type="term" value="F:K63-linked deubiquitinase activity"/>
    <property type="evidence" value="ECO:0007669"/>
    <property type="project" value="TreeGrafter"/>
</dbReference>
<evidence type="ECO:0000259" key="19">
    <source>
        <dbReference type="PROSITE" id="PS50304"/>
    </source>
</evidence>
<keyword evidence="7" id="KW-0399">Innate immunity</keyword>
<dbReference type="SUPFAM" id="SSF63748">
    <property type="entry name" value="Tudor/PWWP/MBT"/>
    <property type="match status" value="1"/>
</dbReference>
<keyword evidence="12" id="KW-0391">Immunity</keyword>
<feature type="region of interest" description="Disordered" evidence="18">
    <location>
        <begin position="476"/>
        <end position="564"/>
    </location>
</feature>
<dbReference type="PANTHER" id="PTHR12419">
    <property type="entry name" value="OTU DOMAIN CONTAINING PROTEIN"/>
    <property type="match status" value="1"/>
</dbReference>
<keyword evidence="8" id="KW-0645">Protease</keyword>
<evidence type="ECO:0000256" key="6">
    <source>
        <dbReference type="ARBA" id="ARBA00022553"/>
    </source>
</evidence>
<keyword evidence="6" id="KW-0597">Phosphoprotein</keyword>
<accession>A0A226MT23</accession>
<evidence type="ECO:0000256" key="18">
    <source>
        <dbReference type="SAM" id="MobiDB-lite"/>
    </source>
</evidence>
<dbReference type="GO" id="GO:0005634">
    <property type="term" value="C:nucleus"/>
    <property type="evidence" value="ECO:0007669"/>
    <property type="project" value="UniProtKB-SubCell"/>
</dbReference>
<dbReference type="InterPro" id="IPR002999">
    <property type="entry name" value="Tudor"/>
</dbReference>
<gene>
    <name evidence="21" type="ORF">ASZ78_015568</name>
</gene>
<dbReference type="InterPro" id="IPR050704">
    <property type="entry name" value="Peptidase_C85-like"/>
</dbReference>
<dbReference type="Proteomes" id="UP000198323">
    <property type="component" value="Unassembled WGS sequence"/>
</dbReference>
<feature type="compositionally biased region" description="Polar residues" evidence="18">
    <location>
        <begin position="950"/>
        <end position="972"/>
    </location>
</feature>
<dbReference type="PROSITE" id="PS50802">
    <property type="entry name" value="OTU"/>
    <property type="match status" value="1"/>
</dbReference>
<keyword evidence="10" id="KW-0378">Hydrolase</keyword>
<dbReference type="FunFam" id="3.90.70.80:FF:000013">
    <property type="entry name" value="OTU domain-containing protein 4"/>
    <property type="match status" value="1"/>
</dbReference>
<dbReference type="CDD" id="cd20448">
    <property type="entry name" value="Tudor_OTUD4"/>
    <property type="match status" value="1"/>
</dbReference>
<proteinExistence type="predicted"/>
<dbReference type="SUPFAM" id="SSF54001">
    <property type="entry name" value="Cysteine proteinases"/>
    <property type="match status" value="1"/>
</dbReference>
<dbReference type="Gene3D" id="2.30.30.140">
    <property type="match status" value="1"/>
</dbReference>
<keyword evidence="14" id="KW-0539">Nucleus</keyword>
<evidence type="ECO:0000313" key="22">
    <source>
        <dbReference type="Proteomes" id="UP000198323"/>
    </source>
</evidence>
<dbReference type="EMBL" id="MCFN01000465">
    <property type="protein sequence ID" value="OXB58466.1"/>
    <property type="molecule type" value="Genomic_DNA"/>
</dbReference>
<reference evidence="21 22" key="1">
    <citation type="submission" date="2016-07" db="EMBL/GenBank/DDBJ databases">
        <title>Disparate Historic Effective Population Sizes Predicted by Modern Levels of Genome Diversity for the Scaled Quail (Callipepla squamata) and the Northern Bobwhite (Colinus virginianus): Inferences from First and Second Generation Draft Genome Assemblies for Sympatric New World Quail.</title>
        <authorList>
            <person name="Oldeschulte D.L."/>
            <person name="Halley Y.A."/>
            <person name="Bhattarai E.K."/>
            <person name="Brashear W.A."/>
            <person name="Hill J."/>
            <person name="Metz R.P."/>
            <person name="Johnson C.D."/>
            <person name="Rollins D."/>
            <person name="Peterson M.J."/>
            <person name="Bickhart D.M."/>
            <person name="Decker J.E."/>
            <person name="Seabury C.M."/>
        </authorList>
    </citation>
    <scope>NUCLEOTIDE SEQUENCE [LARGE SCALE GENOMIC DNA]</scope>
    <source>
        <strain evidence="21 22">Texas</strain>
        <tissue evidence="21">Leg muscle</tissue>
    </source>
</reference>
<evidence type="ECO:0000256" key="5">
    <source>
        <dbReference type="ARBA" id="ARBA00022490"/>
    </source>
</evidence>
<dbReference type="GO" id="GO:0006508">
    <property type="term" value="P:proteolysis"/>
    <property type="evidence" value="ECO:0007669"/>
    <property type="project" value="UniProtKB-KW"/>
</dbReference>
<feature type="compositionally biased region" description="Basic and acidic residues" evidence="18">
    <location>
        <begin position="1106"/>
        <end position="1124"/>
    </location>
</feature>
<dbReference type="InterPro" id="IPR038765">
    <property type="entry name" value="Papain-like_cys_pep_sf"/>
</dbReference>
<dbReference type="GO" id="GO:0005737">
    <property type="term" value="C:cytoplasm"/>
    <property type="evidence" value="ECO:0007669"/>
    <property type="project" value="UniProtKB-SubCell"/>
</dbReference>
<evidence type="ECO:0000256" key="15">
    <source>
        <dbReference type="ARBA" id="ARBA00058854"/>
    </source>
</evidence>
<feature type="compositionally biased region" description="Basic and acidic residues" evidence="18">
    <location>
        <begin position="1078"/>
        <end position="1094"/>
    </location>
</feature>
<name>A0A226MT23_CALSU</name>
<feature type="region of interest" description="Disordered" evidence="18">
    <location>
        <begin position="187"/>
        <end position="209"/>
    </location>
</feature>
<dbReference type="CDD" id="cd22794">
    <property type="entry name" value="OTU_OTUD4"/>
    <property type="match status" value="1"/>
</dbReference>
<evidence type="ECO:0000256" key="1">
    <source>
        <dbReference type="ARBA" id="ARBA00000707"/>
    </source>
</evidence>
<feature type="compositionally biased region" description="Polar residues" evidence="18">
    <location>
        <begin position="476"/>
        <end position="490"/>
    </location>
</feature>
<evidence type="ECO:0000256" key="17">
    <source>
        <dbReference type="ARBA" id="ARBA00074854"/>
    </source>
</evidence>
<feature type="compositionally biased region" description="Low complexity" evidence="18">
    <location>
        <begin position="368"/>
        <end position="379"/>
    </location>
</feature>
<keyword evidence="22" id="KW-1185">Reference proteome</keyword>
<comment type="subunit">
    <text evidence="16">Interacts with MYD88; the interaction is direct. Interacts with ALKBH3; the interaction is direct. Interacts with USP7; the interaction is direct. Interacts with USP9X; the interaction is direct.</text>
</comment>
<evidence type="ECO:0000313" key="21">
    <source>
        <dbReference type="EMBL" id="OXB58466.1"/>
    </source>
</evidence>
<comment type="function">
    <text evidence="15">Deubiquitinase which hydrolyzes the isopeptide bond between the ubiquitin C-terminus and the lysine epsilon-amino group of the target protein. May negatively regulate inflammatory and pathogen recognition signaling in innate immune response. Upon phosphorylation at Ser-202 and Ser-204 residues, via IL-1 receptor and Toll-like receptor signaling pathway, specifically deubiquitinates 'Lys-63'-polyubiquitinated MYD88 adapter protein triggering down-regulation of NF-kappa-B-dependent transcription of inflammatory mediators. Independently of the catalytic activity, acts as a scaffold for alternative deubiquitinases to assemble specific deubiquitinase-substrate complexes. Associates with USP7 and USP9X deubiquitinases to stabilize alkylation repair enzyme ALKBH3, thereby promoting the repair of alkylated DNA lesions.</text>
</comment>
<sequence length="1124" mass="124736">MEAAAKPGGADAPAAASMDCYLRSQGLYRKKVAKDGSCLFRAVAEQVLHSQSRHIDVRMACVDYLRKHREKFEAFIEGPFEEYLKCLENPQEWVGQVEISALSLMYKKDFIIYREPNASPSHVTENGFSDKVLLCFSNGNHYDIVYPIEYSERAALCQSLLYELLYEKVFGTDVKKIIAELSAVGSTEENNGSSEFSASDSEDDSYRNKAATIGDTNGLKTLPGSQHLKSNGNPSLFLPNKVLKSLNPSVYRNVEYDVWLQSKWDQQKQDFSIAAGMQYSVGDKCKVRLDHNGKFYNAHIQEVCSENGPVVVFVEELGAKHSVSLKSLKPLPQASPMEGWNTVPGKKMKKFFPTWGQNAQPDADCRGPKSQSKSIKPQSALPPRLQHTVGTRQHQFVCSGPQPHQTSTEQKAPGRNSSQAVRKPDRERTEDLNHGGRDCNYFGLSPEERREKQAIEESRSLYEIQQRDEQAFPALSNNQSGCQAATQTVDNPKKVSSNEKRNSKWAVEMEEQKDKGKNKVFTSESNSRQIHSSQKLEPNSSERNSQDESCSKASSPLDQVKRDSPALAEQVRNACLISEFFSQETSGKGELCYSHLTCNQFRSACLPLGIAAQVPASSLMPAPAAGPDSIVSQAQVTSAPVAGAPVSIQAVNQPLMPLPQTLNPYQDPLYPGFPLSEKGERAIAPSYSLCSNGEDLPKDKNILRFFFNLGVKAYSCPMWAPHSYLYPLHQAYLAACRMYPNVSLPVYPHNPWFQEAPPTQMESEAVQPNRHFAVQSETRSNGQMSQVDSRSPSLPLIVPTAQVSESQGQLRVESESSVQALHVNYEEPLRGKNMFPQPSFGHSHFLGAVPIAPPFFPHFWYGYPVQGFIENSVARPNVVMVPEDKEAASSTSANVYVPKECSTPVPVINCVEQLQKTNSSSGSNAIPFPAAVVSGECSTPREPSARAPQLEQTSASPAKQATAGLQSRSLQVQGVDRQMVLPNTTLPLAEPPKNELKNTVPGRKEKTDKVRDSKGAGNLQTENRAQRVREESSEDENEVSDMLRSGRSKQFYNQTYGGGRRPRMEWGYSSRGGYQFQRNEDAWKGPPGRGRDEGSQYQRNFRGRPYRSDRRRAALGDNHRGHQA</sequence>
<evidence type="ECO:0000259" key="20">
    <source>
        <dbReference type="PROSITE" id="PS50802"/>
    </source>
</evidence>
<dbReference type="GO" id="GO:0045087">
    <property type="term" value="P:innate immune response"/>
    <property type="evidence" value="ECO:0007669"/>
    <property type="project" value="UniProtKB-KW"/>
</dbReference>
<dbReference type="GO" id="GO:1903093">
    <property type="term" value="P:regulation of protein K48-linked deubiquitination"/>
    <property type="evidence" value="ECO:0007669"/>
    <property type="project" value="TreeGrafter"/>
</dbReference>
<keyword evidence="11" id="KW-0788">Thiol protease</keyword>
<dbReference type="STRING" id="9009.A0A226MT23"/>
<evidence type="ECO:0000256" key="4">
    <source>
        <dbReference type="ARBA" id="ARBA00012759"/>
    </source>
</evidence>
<dbReference type="GO" id="GO:2000660">
    <property type="term" value="P:negative regulation of interleukin-1-mediated signaling pathway"/>
    <property type="evidence" value="ECO:0007669"/>
    <property type="project" value="TreeGrafter"/>
</dbReference>
<dbReference type="SMART" id="SM00333">
    <property type="entry name" value="TUDOR"/>
    <property type="match status" value="1"/>
</dbReference>